<dbReference type="PROSITE" id="PS51186">
    <property type="entry name" value="GNAT"/>
    <property type="match status" value="1"/>
</dbReference>
<sequence length="163" mass="17812">MTVGAPEPLSERHEVESFDSGTESLDHWLKRRALKNQMTGASRTFVVCEGRRVLAYYALASGAVAAHQAPGRFRRNMPDPVPVVVLGRLAVDRSWQGHGFGRALVGDAARRVLQAADTVGIRGMIVHALSLEAKAFYERVGFEPSPLDPMMLMVTLADLRASL</sequence>
<keyword evidence="3" id="KW-1277">Toxin-antitoxin system</keyword>
<evidence type="ECO:0000256" key="2">
    <source>
        <dbReference type="ARBA" id="ARBA00022491"/>
    </source>
</evidence>
<evidence type="ECO:0000256" key="6">
    <source>
        <dbReference type="ARBA" id="ARBA00049880"/>
    </source>
</evidence>
<evidence type="ECO:0000256" key="3">
    <source>
        <dbReference type="ARBA" id="ARBA00022649"/>
    </source>
</evidence>
<keyword evidence="2" id="KW-0678">Repressor</keyword>
<dbReference type="InterPro" id="IPR000182">
    <property type="entry name" value="GNAT_dom"/>
</dbReference>
<dbReference type="PANTHER" id="PTHR36449:SF1">
    <property type="entry name" value="ACETYLTRANSFERASE"/>
    <property type="match status" value="1"/>
</dbReference>
<comment type="catalytic activity">
    <reaction evidence="6">
        <text>glycyl-tRNA(Gly) + acetyl-CoA = N-acetylglycyl-tRNA(Gly) + CoA + H(+)</text>
        <dbReference type="Rhea" id="RHEA:81867"/>
        <dbReference type="Rhea" id="RHEA-COMP:9683"/>
        <dbReference type="Rhea" id="RHEA-COMP:19766"/>
        <dbReference type="ChEBI" id="CHEBI:15378"/>
        <dbReference type="ChEBI" id="CHEBI:57287"/>
        <dbReference type="ChEBI" id="CHEBI:57288"/>
        <dbReference type="ChEBI" id="CHEBI:78522"/>
        <dbReference type="ChEBI" id="CHEBI:232036"/>
    </reaction>
</comment>
<dbReference type="Proteomes" id="UP000295169">
    <property type="component" value="Unassembled WGS sequence"/>
</dbReference>
<dbReference type="EMBL" id="SMMU01000005">
    <property type="protein sequence ID" value="TCL33203.1"/>
    <property type="molecule type" value="Genomic_DNA"/>
</dbReference>
<dbReference type="GO" id="GO:0016747">
    <property type="term" value="F:acyltransferase activity, transferring groups other than amino-acyl groups"/>
    <property type="evidence" value="ECO:0007669"/>
    <property type="project" value="InterPro"/>
</dbReference>
<dbReference type="AlphaFoldDB" id="A0A4R1PP84"/>
<proteinExistence type="inferred from homology"/>
<keyword evidence="4 8" id="KW-0808">Transferase</keyword>
<evidence type="ECO:0000259" key="7">
    <source>
        <dbReference type="PROSITE" id="PS51186"/>
    </source>
</evidence>
<dbReference type="SUPFAM" id="SSF55729">
    <property type="entry name" value="Acyl-CoA N-acyltransferases (Nat)"/>
    <property type="match status" value="1"/>
</dbReference>
<evidence type="ECO:0000313" key="9">
    <source>
        <dbReference type="Proteomes" id="UP000295169"/>
    </source>
</evidence>
<evidence type="ECO:0000256" key="5">
    <source>
        <dbReference type="ARBA" id="ARBA00023315"/>
    </source>
</evidence>
<dbReference type="Pfam" id="PF13508">
    <property type="entry name" value="Acetyltransf_7"/>
    <property type="match status" value="1"/>
</dbReference>
<keyword evidence="5" id="KW-0012">Acyltransferase</keyword>
<dbReference type="RefSeq" id="WP_131301461.1">
    <property type="nucleotide sequence ID" value="NZ_JBHLST010000041.1"/>
</dbReference>
<evidence type="ECO:0000256" key="4">
    <source>
        <dbReference type="ARBA" id="ARBA00022679"/>
    </source>
</evidence>
<dbReference type="InterPro" id="IPR016181">
    <property type="entry name" value="Acyl_CoA_acyltransferase"/>
</dbReference>
<organism evidence="8 9">
    <name type="scientific">Azotobacter chroococcum</name>
    <dbReference type="NCBI Taxonomy" id="353"/>
    <lineage>
        <taxon>Bacteria</taxon>
        <taxon>Pseudomonadati</taxon>
        <taxon>Pseudomonadota</taxon>
        <taxon>Gammaproteobacteria</taxon>
        <taxon>Pseudomonadales</taxon>
        <taxon>Pseudomonadaceae</taxon>
        <taxon>Azotobacter</taxon>
    </lineage>
</organism>
<evidence type="ECO:0000313" key="8">
    <source>
        <dbReference type="EMBL" id="TCL33203.1"/>
    </source>
</evidence>
<name>A0A4R1PP84_9GAMM</name>
<comment type="caution">
    <text evidence="8">The sequence shown here is derived from an EMBL/GenBank/DDBJ whole genome shotgun (WGS) entry which is preliminary data.</text>
</comment>
<gene>
    <name evidence="8" type="ORF">EV691_105171</name>
</gene>
<evidence type="ECO:0000256" key="1">
    <source>
        <dbReference type="ARBA" id="ARBA00009342"/>
    </source>
</evidence>
<protein>
    <submittedName>
        <fullName evidence="8">Acetyltransferase (GNAT) family protein</fullName>
    </submittedName>
</protein>
<accession>A0A4R1PP84</accession>
<dbReference type="Gene3D" id="3.40.630.30">
    <property type="match status" value="1"/>
</dbReference>
<dbReference type="PANTHER" id="PTHR36449">
    <property type="entry name" value="ACETYLTRANSFERASE-RELATED"/>
    <property type="match status" value="1"/>
</dbReference>
<feature type="domain" description="N-acetyltransferase" evidence="7">
    <location>
        <begin position="1"/>
        <end position="163"/>
    </location>
</feature>
<dbReference type="CDD" id="cd04301">
    <property type="entry name" value="NAT_SF"/>
    <property type="match status" value="1"/>
</dbReference>
<comment type="similarity">
    <text evidence="1">Belongs to the acetyltransferase family. GNAT subfamily.</text>
</comment>
<reference evidence="8 9" key="1">
    <citation type="submission" date="2019-03" db="EMBL/GenBank/DDBJ databases">
        <title>Genomic Encyclopedia of Type Strains, Phase IV (KMG-IV): sequencing the most valuable type-strain genomes for metagenomic binning, comparative biology and taxonomic classification.</title>
        <authorList>
            <person name="Goeker M."/>
        </authorList>
    </citation>
    <scope>NUCLEOTIDE SEQUENCE [LARGE SCALE GENOMIC DNA]</scope>
    <source>
        <strain evidence="8 9">DSM 2286</strain>
    </source>
</reference>